<dbReference type="AlphaFoldDB" id="A0A9X2HQ80"/>
<feature type="transmembrane region" description="Helical" evidence="1">
    <location>
        <begin position="236"/>
        <end position="254"/>
    </location>
</feature>
<organism evidence="3 4">
    <name type="scientific">Sphingomonas tagetis</name>
    <dbReference type="NCBI Taxonomy" id="2949092"/>
    <lineage>
        <taxon>Bacteria</taxon>
        <taxon>Pseudomonadati</taxon>
        <taxon>Pseudomonadota</taxon>
        <taxon>Alphaproteobacteria</taxon>
        <taxon>Sphingomonadales</taxon>
        <taxon>Sphingomonadaceae</taxon>
        <taxon>Sphingomonas</taxon>
    </lineage>
</organism>
<dbReference type="EMBL" id="JAMLDX010000011">
    <property type="protein sequence ID" value="MCP3731599.1"/>
    <property type="molecule type" value="Genomic_DNA"/>
</dbReference>
<feature type="transmembrane region" description="Helical" evidence="1">
    <location>
        <begin position="21"/>
        <end position="38"/>
    </location>
</feature>
<dbReference type="InterPro" id="IPR050879">
    <property type="entry name" value="Acyltransferase_3"/>
</dbReference>
<sequence length="377" mass="41226">MAAAPEPDAAPAWYQMDAMRAVLALVVAFGHLWGLLIEDYRGDGSLLVRAAYFAAGFAHSAVILFFVLSGYWIARSVTARAARGWSWRGYLIDRLARLCIVLVPALALGGVLDWIGYYGLALPTHHDLTHAWVLTQDLSRSLTWTALAGNLLFLQHLLVPPFGSNGPLWSLAFEFWYYLWFPALWLSLTRRRLSLALPVLLIALANPELAFGFLSWLCGALLYFAEQRARDAGSRVPRWAAPLAGLLCLAALVWGRTGNFSAEDPLEAACFALFLFTLLRGAPRRWRLLRPFAAYGARASFSLYAIHFPVMAFLAGLAVGGQRFAPDARALTVAIAILLAVAGAGWAFAALTEARTGALRRSLHDRFAGVRVAPAAD</sequence>
<feature type="transmembrane region" description="Helical" evidence="1">
    <location>
        <begin position="95"/>
        <end position="121"/>
    </location>
</feature>
<evidence type="ECO:0000313" key="4">
    <source>
        <dbReference type="Proteomes" id="UP001139451"/>
    </source>
</evidence>
<comment type="caution">
    <text evidence="3">The sequence shown here is derived from an EMBL/GenBank/DDBJ whole genome shotgun (WGS) entry which is preliminary data.</text>
</comment>
<evidence type="ECO:0000259" key="2">
    <source>
        <dbReference type="Pfam" id="PF01757"/>
    </source>
</evidence>
<feature type="transmembrane region" description="Helical" evidence="1">
    <location>
        <begin position="171"/>
        <end position="188"/>
    </location>
</feature>
<dbReference type="RefSeq" id="WP_254294331.1">
    <property type="nucleotide sequence ID" value="NZ_JAMLDX010000011.1"/>
</dbReference>
<feature type="transmembrane region" description="Helical" evidence="1">
    <location>
        <begin position="200"/>
        <end position="224"/>
    </location>
</feature>
<keyword evidence="1" id="KW-0812">Transmembrane</keyword>
<feature type="transmembrane region" description="Helical" evidence="1">
    <location>
        <begin position="303"/>
        <end position="324"/>
    </location>
</feature>
<feature type="transmembrane region" description="Helical" evidence="1">
    <location>
        <begin position="266"/>
        <end position="282"/>
    </location>
</feature>
<protein>
    <submittedName>
        <fullName evidence="3">Acyltransferase</fullName>
    </submittedName>
</protein>
<name>A0A9X2HQ80_9SPHN</name>
<proteinExistence type="predicted"/>
<feature type="transmembrane region" description="Helical" evidence="1">
    <location>
        <begin position="141"/>
        <end position="159"/>
    </location>
</feature>
<keyword evidence="1" id="KW-1133">Transmembrane helix</keyword>
<keyword evidence="1" id="KW-0472">Membrane</keyword>
<gene>
    <name evidence="3" type="ORF">M9978_14320</name>
</gene>
<accession>A0A9X2HQ80</accession>
<feature type="transmembrane region" description="Helical" evidence="1">
    <location>
        <begin position="330"/>
        <end position="351"/>
    </location>
</feature>
<dbReference type="GO" id="GO:0016747">
    <property type="term" value="F:acyltransferase activity, transferring groups other than amino-acyl groups"/>
    <property type="evidence" value="ECO:0007669"/>
    <property type="project" value="InterPro"/>
</dbReference>
<keyword evidence="3" id="KW-0012">Acyltransferase</keyword>
<dbReference type="InterPro" id="IPR002656">
    <property type="entry name" value="Acyl_transf_3_dom"/>
</dbReference>
<keyword evidence="4" id="KW-1185">Reference proteome</keyword>
<reference evidence="3" key="1">
    <citation type="submission" date="2022-05" db="EMBL/GenBank/DDBJ databases">
        <title>Sphingomonas sp. strain MG17 Genome sequencing and assembly.</title>
        <authorList>
            <person name="Kim I."/>
        </authorList>
    </citation>
    <scope>NUCLEOTIDE SEQUENCE</scope>
    <source>
        <strain evidence="3">MG17</strain>
    </source>
</reference>
<evidence type="ECO:0000313" key="3">
    <source>
        <dbReference type="EMBL" id="MCP3731599.1"/>
    </source>
</evidence>
<feature type="transmembrane region" description="Helical" evidence="1">
    <location>
        <begin position="50"/>
        <end position="74"/>
    </location>
</feature>
<dbReference type="PANTHER" id="PTHR23028">
    <property type="entry name" value="ACETYLTRANSFERASE"/>
    <property type="match status" value="1"/>
</dbReference>
<feature type="domain" description="Acyltransferase 3" evidence="2">
    <location>
        <begin position="14"/>
        <end position="343"/>
    </location>
</feature>
<dbReference type="Proteomes" id="UP001139451">
    <property type="component" value="Unassembled WGS sequence"/>
</dbReference>
<evidence type="ECO:0000256" key="1">
    <source>
        <dbReference type="SAM" id="Phobius"/>
    </source>
</evidence>
<keyword evidence="3" id="KW-0808">Transferase</keyword>
<dbReference type="Pfam" id="PF01757">
    <property type="entry name" value="Acyl_transf_3"/>
    <property type="match status" value="1"/>
</dbReference>